<reference evidence="3" key="1">
    <citation type="journal article" date="2015" name="Nat. Genet.">
        <title>The genome and transcriptome of the zoonotic hookworm Ancylostoma ceylanicum identify infection-specific gene families.</title>
        <authorList>
            <person name="Schwarz E.M."/>
            <person name="Hu Y."/>
            <person name="Antoshechkin I."/>
            <person name="Miller M.M."/>
            <person name="Sternberg P.W."/>
            <person name="Aroian R.V."/>
        </authorList>
    </citation>
    <scope>NUCLEOTIDE SEQUENCE</scope>
    <source>
        <strain evidence="3">HY135</strain>
    </source>
</reference>
<name>A0A016TPL9_9BILA</name>
<keyword evidence="3" id="KW-1185">Reference proteome</keyword>
<protein>
    <submittedName>
        <fullName evidence="2">Uncharacterized protein</fullName>
    </submittedName>
</protein>
<evidence type="ECO:0000256" key="1">
    <source>
        <dbReference type="SAM" id="MobiDB-lite"/>
    </source>
</evidence>
<dbReference type="EMBL" id="JARK01001420">
    <property type="protein sequence ID" value="EYC04964.1"/>
    <property type="molecule type" value="Genomic_DNA"/>
</dbReference>
<feature type="region of interest" description="Disordered" evidence="1">
    <location>
        <begin position="156"/>
        <end position="181"/>
    </location>
</feature>
<feature type="compositionally biased region" description="Polar residues" evidence="1">
    <location>
        <begin position="158"/>
        <end position="171"/>
    </location>
</feature>
<feature type="region of interest" description="Disordered" evidence="1">
    <location>
        <begin position="118"/>
        <end position="142"/>
    </location>
</feature>
<proteinExistence type="predicted"/>
<evidence type="ECO:0000313" key="2">
    <source>
        <dbReference type="EMBL" id="EYC04964.1"/>
    </source>
</evidence>
<dbReference type="AlphaFoldDB" id="A0A016TPL9"/>
<accession>A0A016TPL9</accession>
<organism evidence="2 3">
    <name type="scientific">Ancylostoma ceylanicum</name>
    <dbReference type="NCBI Taxonomy" id="53326"/>
    <lineage>
        <taxon>Eukaryota</taxon>
        <taxon>Metazoa</taxon>
        <taxon>Ecdysozoa</taxon>
        <taxon>Nematoda</taxon>
        <taxon>Chromadorea</taxon>
        <taxon>Rhabditida</taxon>
        <taxon>Rhabditina</taxon>
        <taxon>Rhabditomorpha</taxon>
        <taxon>Strongyloidea</taxon>
        <taxon>Ancylostomatidae</taxon>
        <taxon>Ancylostomatinae</taxon>
        <taxon>Ancylostoma</taxon>
    </lineage>
</organism>
<comment type="caution">
    <text evidence="2">The sequence shown here is derived from an EMBL/GenBank/DDBJ whole genome shotgun (WGS) entry which is preliminary data.</text>
</comment>
<evidence type="ECO:0000313" key="3">
    <source>
        <dbReference type="Proteomes" id="UP000024635"/>
    </source>
</evidence>
<dbReference type="Proteomes" id="UP000024635">
    <property type="component" value="Unassembled WGS sequence"/>
</dbReference>
<sequence length="181" mass="19503">MCKVFQFKIISTKGANCAKMWPSPFGIFTEIIARAAATKNLAKNLRENLAAPDKGVETHFRIQQLSHKPQVTATSTVTSVPYASPCKKPVRTKARALTSLSLDMSTSSVNVAPIESLEQTGRQDLGPTWGPAPTGPGENDENMEVETNQESVVKANQMAASSKTTGNTSTVRVPRIASEDR</sequence>
<gene>
    <name evidence="2" type="primary">Acey_s0084.g1696</name>
    <name evidence="2" type="ORF">Y032_0084g1696</name>
</gene>
<feature type="compositionally biased region" description="Low complexity" evidence="1">
    <location>
        <begin position="126"/>
        <end position="137"/>
    </location>
</feature>